<gene>
    <name evidence="2" type="ORF">AYI68_g4659</name>
</gene>
<dbReference type="OrthoDB" id="5581628at2759"/>
<evidence type="ECO:0000256" key="1">
    <source>
        <dbReference type="SAM" id="MobiDB-lite"/>
    </source>
</evidence>
<organism evidence="2 3">
    <name type="scientific">Smittium mucronatum</name>
    <dbReference type="NCBI Taxonomy" id="133383"/>
    <lineage>
        <taxon>Eukaryota</taxon>
        <taxon>Fungi</taxon>
        <taxon>Fungi incertae sedis</taxon>
        <taxon>Zoopagomycota</taxon>
        <taxon>Kickxellomycotina</taxon>
        <taxon>Harpellomycetes</taxon>
        <taxon>Harpellales</taxon>
        <taxon>Legeriomycetaceae</taxon>
        <taxon>Smittium</taxon>
    </lineage>
</organism>
<dbReference type="GO" id="GO:0016301">
    <property type="term" value="F:kinase activity"/>
    <property type="evidence" value="ECO:0007669"/>
    <property type="project" value="UniProtKB-KW"/>
</dbReference>
<accession>A0A1R0GWG6</accession>
<comment type="caution">
    <text evidence="2">The sequence shown here is derived from an EMBL/GenBank/DDBJ whole genome shotgun (WGS) entry which is preliminary data.</text>
</comment>
<keyword evidence="2" id="KW-0418">Kinase</keyword>
<dbReference type="SUPFAM" id="SSF101152">
    <property type="entry name" value="Mob1/phocein"/>
    <property type="match status" value="1"/>
</dbReference>
<dbReference type="EMBL" id="LSSL01002636">
    <property type="protein sequence ID" value="OLY81241.1"/>
    <property type="molecule type" value="Genomic_DNA"/>
</dbReference>
<name>A0A1R0GWG6_9FUNG</name>
<reference evidence="2 3" key="1">
    <citation type="journal article" date="2016" name="Mol. Biol. Evol.">
        <title>Genome-Wide Survey of Gut Fungi (Harpellales) Reveals the First Horizontally Transferred Ubiquitin Gene from a Mosquito Host.</title>
        <authorList>
            <person name="Wang Y."/>
            <person name="White M.M."/>
            <person name="Kvist S."/>
            <person name="Moncalvo J.M."/>
        </authorList>
    </citation>
    <scope>NUCLEOTIDE SEQUENCE [LARGE SCALE GENOMIC DNA]</scope>
    <source>
        <strain evidence="2 3">ALG-7-W6</strain>
    </source>
</reference>
<keyword evidence="2" id="KW-0808">Transferase</keyword>
<feature type="region of interest" description="Disordered" evidence="1">
    <location>
        <begin position="1"/>
        <end position="21"/>
    </location>
</feature>
<dbReference type="InterPro" id="IPR036703">
    <property type="entry name" value="MOB_kinase_act_sf"/>
</dbReference>
<sequence>MSDEAHTDPDVAAGDSDSALGSSRFNLKMLAERTLGGDALKKAVALPQGENVNEWIASHGKNPPTFHPPLLFSSF</sequence>
<keyword evidence="3" id="KW-1185">Reference proteome</keyword>
<feature type="compositionally biased region" description="Low complexity" evidence="1">
    <location>
        <begin position="12"/>
        <end position="21"/>
    </location>
</feature>
<proteinExistence type="predicted"/>
<dbReference type="Proteomes" id="UP000187455">
    <property type="component" value="Unassembled WGS sequence"/>
</dbReference>
<dbReference type="Gene3D" id="1.20.140.30">
    <property type="entry name" value="MOB kinase activator"/>
    <property type="match status" value="1"/>
</dbReference>
<dbReference type="STRING" id="133383.A0A1R0GWG6"/>
<evidence type="ECO:0000313" key="3">
    <source>
        <dbReference type="Proteomes" id="UP000187455"/>
    </source>
</evidence>
<protein>
    <submittedName>
        <fullName evidence="2">MOB kinase activator-like 1-like protein</fullName>
    </submittedName>
</protein>
<evidence type="ECO:0000313" key="2">
    <source>
        <dbReference type="EMBL" id="OLY81241.1"/>
    </source>
</evidence>
<dbReference type="AlphaFoldDB" id="A0A1R0GWG6"/>